<evidence type="ECO:0000313" key="1">
    <source>
        <dbReference type="EMBL" id="GEN07193.1"/>
    </source>
</evidence>
<sequence length="117" mass="13493">MLRSDSGVGVTPMILPRYWDRLTTSLHVVDLRGNADEAWRFLVYQGLVEDTPEGRRFFAGAIQRSQEWMGYESGGAVGFIANELRNERLLEFNQPRDPDGHGAKRAFRLWKRRSLPE</sequence>
<reference evidence="2 3" key="1">
    <citation type="submission" date="2016-10" db="EMBL/GenBank/DDBJ databases">
        <authorList>
            <person name="Varghese N."/>
            <person name="Submissions S."/>
        </authorList>
    </citation>
    <scope>NUCLEOTIDE SEQUENCE [LARGE SCALE GENOMIC DNA]</scope>
    <source>
        <strain evidence="2 3">DSM 16525</strain>
    </source>
</reference>
<dbReference type="AlphaFoldDB" id="A0A511T0S2"/>
<gene>
    <name evidence="1" type="ORF">MFU01_22300</name>
    <name evidence="2" type="ORF">SAMN05443572_104182</name>
</gene>
<keyword evidence="3" id="KW-1185">Reference proteome</keyword>
<accession>A0A511T0S2</accession>
<dbReference type="EMBL" id="BJXR01000023">
    <property type="protein sequence ID" value="GEN07193.1"/>
    <property type="molecule type" value="Genomic_DNA"/>
</dbReference>
<evidence type="ECO:0000313" key="3">
    <source>
        <dbReference type="Proteomes" id="UP000183760"/>
    </source>
</evidence>
<comment type="caution">
    <text evidence="1">The sequence shown here is derived from an EMBL/GenBank/DDBJ whole genome shotgun (WGS) entry which is preliminary data.</text>
</comment>
<reference evidence="1 4" key="2">
    <citation type="submission" date="2019-07" db="EMBL/GenBank/DDBJ databases">
        <title>Whole genome shotgun sequence of Myxococcus fulvus NBRC 100333.</title>
        <authorList>
            <person name="Hosoyama A."/>
            <person name="Uohara A."/>
            <person name="Ohji S."/>
            <person name="Ichikawa N."/>
        </authorList>
    </citation>
    <scope>NUCLEOTIDE SEQUENCE [LARGE SCALE GENOMIC DNA]</scope>
    <source>
        <strain evidence="1 4">NBRC 100333</strain>
    </source>
</reference>
<evidence type="ECO:0000313" key="2">
    <source>
        <dbReference type="EMBL" id="SET98145.1"/>
    </source>
</evidence>
<organism evidence="1 4">
    <name type="scientific">Myxococcus fulvus</name>
    <dbReference type="NCBI Taxonomy" id="33"/>
    <lineage>
        <taxon>Bacteria</taxon>
        <taxon>Pseudomonadati</taxon>
        <taxon>Myxococcota</taxon>
        <taxon>Myxococcia</taxon>
        <taxon>Myxococcales</taxon>
        <taxon>Cystobacterineae</taxon>
        <taxon>Myxococcaceae</taxon>
        <taxon>Myxococcus</taxon>
    </lineage>
</organism>
<protein>
    <submittedName>
        <fullName evidence="1">Uncharacterized protein</fullName>
    </submittedName>
</protein>
<evidence type="ECO:0000313" key="4">
    <source>
        <dbReference type="Proteomes" id="UP000321514"/>
    </source>
</evidence>
<dbReference type="Proteomes" id="UP000321514">
    <property type="component" value="Unassembled WGS sequence"/>
</dbReference>
<dbReference type="EMBL" id="FOIB01000004">
    <property type="protein sequence ID" value="SET98145.1"/>
    <property type="molecule type" value="Genomic_DNA"/>
</dbReference>
<dbReference type="Proteomes" id="UP000183760">
    <property type="component" value="Unassembled WGS sequence"/>
</dbReference>
<proteinExistence type="predicted"/>
<dbReference type="STRING" id="1334629.MFUL124B02_37380"/>
<name>A0A511T0S2_MYXFU</name>